<accession>A0A3N6LVR2</accession>
<dbReference type="RefSeq" id="WP_124195645.1">
    <property type="nucleotide sequence ID" value="NZ_REGA01000008.1"/>
</dbReference>
<name>A0A3N6LVR2_NATCH</name>
<protein>
    <submittedName>
        <fullName evidence="1">Uncharacterized protein</fullName>
    </submittedName>
</protein>
<dbReference type="Proteomes" id="UP000282323">
    <property type="component" value="Unassembled WGS sequence"/>
</dbReference>
<reference evidence="1 2" key="1">
    <citation type="submission" date="2018-10" db="EMBL/GenBank/DDBJ databases">
        <title>Natrarchaeobius chitinivorans gen. nov., sp. nov., and Natrarchaeobius haloalkaliphilus sp. nov., alkaliphilic, chitin-utilizing haloarchaea from hypersaline alkaline lakes.</title>
        <authorList>
            <person name="Sorokin D.Y."/>
            <person name="Elcheninov A.G."/>
            <person name="Kostrikina N.A."/>
            <person name="Bale N.J."/>
            <person name="Sinninghe Damste J.S."/>
            <person name="Khijniak T.V."/>
            <person name="Kublanov I.V."/>
            <person name="Toshchakov S.V."/>
        </authorList>
    </citation>
    <scope>NUCLEOTIDE SEQUENCE [LARGE SCALE GENOMIC DNA]</scope>
    <source>
        <strain evidence="1 2">AArcht4T</strain>
    </source>
</reference>
<proteinExistence type="predicted"/>
<gene>
    <name evidence="1" type="ORF">EA473_10850</name>
</gene>
<dbReference type="AlphaFoldDB" id="A0A3N6LVR2"/>
<sequence length="80" mass="8588">MSSEREAAGAESVDDSELRCDRCGDPIRENRVIHLSSDPCPALAGRYVAVTETYCPDCVAGIGMLAFVAETRARSSPKPE</sequence>
<evidence type="ECO:0000313" key="1">
    <source>
        <dbReference type="EMBL" id="RQG94578.1"/>
    </source>
</evidence>
<comment type="caution">
    <text evidence="1">The sequence shown here is derived from an EMBL/GenBank/DDBJ whole genome shotgun (WGS) entry which is preliminary data.</text>
</comment>
<dbReference type="OrthoDB" id="204520at2157"/>
<keyword evidence="2" id="KW-1185">Reference proteome</keyword>
<evidence type="ECO:0000313" key="2">
    <source>
        <dbReference type="Proteomes" id="UP000282323"/>
    </source>
</evidence>
<organism evidence="1 2">
    <name type="scientific">Natrarchaeobius chitinivorans</name>
    <dbReference type="NCBI Taxonomy" id="1679083"/>
    <lineage>
        <taxon>Archaea</taxon>
        <taxon>Methanobacteriati</taxon>
        <taxon>Methanobacteriota</taxon>
        <taxon>Stenosarchaea group</taxon>
        <taxon>Halobacteria</taxon>
        <taxon>Halobacteriales</taxon>
        <taxon>Natrialbaceae</taxon>
        <taxon>Natrarchaeobius</taxon>
    </lineage>
</organism>
<dbReference type="EMBL" id="REGA01000008">
    <property type="protein sequence ID" value="RQG94578.1"/>
    <property type="molecule type" value="Genomic_DNA"/>
</dbReference>